<evidence type="ECO:0000313" key="6">
    <source>
        <dbReference type="Proteomes" id="UP000194003"/>
    </source>
</evidence>
<dbReference type="GO" id="GO:0006430">
    <property type="term" value="P:lysyl-tRNA aminoacylation"/>
    <property type="evidence" value="ECO:0007669"/>
    <property type="project" value="InterPro"/>
</dbReference>
<dbReference type="InterPro" id="IPR004364">
    <property type="entry name" value="Aa-tRNA-synt_II"/>
</dbReference>
<name>A0A1Y2K3C2_9PROT</name>
<organism evidence="5 6">
    <name type="scientific">Magnetofaba australis IT-1</name>
    <dbReference type="NCBI Taxonomy" id="1434232"/>
    <lineage>
        <taxon>Bacteria</taxon>
        <taxon>Pseudomonadati</taxon>
        <taxon>Pseudomonadota</taxon>
        <taxon>Magnetococcia</taxon>
        <taxon>Magnetococcales</taxon>
        <taxon>Magnetococcaceae</taxon>
        <taxon>Magnetofaba</taxon>
    </lineage>
</organism>
<dbReference type="InterPro" id="IPR006195">
    <property type="entry name" value="aa-tRNA-synth_II"/>
</dbReference>
<dbReference type="InterPro" id="IPR045864">
    <property type="entry name" value="aa-tRNA-synth_II/BPL/LPL"/>
</dbReference>
<dbReference type="SUPFAM" id="SSF55681">
    <property type="entry name" value="Class II aaRS and biotin synthetases"/>
    <property type="match status" value="1"/>
</dbReference>
<dbReference type="AlphaFoldDB" id="A0A1Y2K3C2"/>
<gene>
    <name evidence="5" type="ORF">MAIT1_02640</name>
</gene>
<evidence type="ECO:0000259" key="4">
    <source>
        <dbReference type="PROSITE" id="PS50862"/>
    </source>
</evidence>
<protein>
    <submittedName>
        <fullName evidence="5">Putative tRNA synthetase</fullName>
    </submittedName>
</protein>
<reference evidence="5 6" key="1">
    <citation type="journal article" date="2016" name="BMC Genomics">
        <title>Combined genomic and structural analyses of a cultured magnetotactic bacterium reveals its niche adaptation to a dynamic environment.</title>
        <authorList>
            <person name="Araujo A.C."/>
            <person name="Morillo V."/>
            <person name="Cypriano J."/>
            <person name="Teixeira L.C."/>
            <person name="Leao P."/>
            <person name="Lyra S."/>
            <person name="Almeida L.G."/>
            <person name="Bazylinski D.A."/>
            <person name="Vasconcellos A.T."/>
            <person name="Abreu F."/>
            <person name="Lins U."/>
        </authorList>
    </citation>
    <scope>NUCLEOTIDE SEQUENCE [LARGE SCALE GENOMIC DNA]</scope>
    <source>
        <strain evidence="5 6">IT-1</strain>
    </source>
</reference>
<evidence type="ECO:0000256" key="1">
    <source>
        <dbReference type="ARBA" id="ARBA00022598"/>
    </source>
</evidence>
<dbReference type="PANTHER" id="PTHR42918">
    <property type="entry name" value="LYSYL-TRNA SYNTHETASE"/>
    <property type="match status" value="1"/>
</dbReference>
<dbReference type="STRING" id="1434232.MAIT1_02640"/>
<dbReference type="PROSITE" id="PS50862">
    <property type="entry name" value="AA_TRNA_LIGASE_II"/>
    <property type="match status" value="1"/>
</dbReference>
<evidence type="ECO:0000256" key="3">
    <source>
        <dbReference type="ARBA" id="ARBA00022840"/>
    </source>
</evidence>
<dbReference type="NCBIfam" id="TIGR00462">
    <property type="entry name" value="genX"/>
    <property type="match status" value="1"/>
</dbReference>
<keyword evidence="5" id="KW-0030">Aminoacyl-tRNA synthetase</keyword>
<comment type="caution">
    <text evidence="5">The sequence shown here is derived from an EMBL/GenBank/DDBJ whole genome shotgun (WGS) entry which is preliminary data.</text>
</comment>
<keyword evidence="3" id="KW-0067">ATP-binding</keyword>
<dbReference type="NCBIfam" id="NF006828">
    <property type="entry name" value="PRK09350.1"/>
    <property type="match status" value="1"/>
</dbReference>
<dbReference type="GO" id="GO:0005524">
    <property type="term" value="F:ATP binding"/>
    <property type="evidence" value="ECO:0007669"/>
    <property type="project" value="UniProtKB-KW"/>
</dbReference>
<dbReference type="Gene3D" id="3.30.930.10">
    <property type="entry name" value="Bira Bifunctional Protein, Domain 2"/>
    <property type="match status" value="1"/>
</dbReference>
<dbReference type="GO" id="GO:0000049">
    <property type="term" value="F:tRNA binding"/>
    <property type="evidence" value="ECO:0007669"/>
    <property type="project" value="TreeGrafter"/>
</dbReference>
<dbReference type="Pfam" id="PF00152">
    <property type="entry name" value="tRNA-synt_2"/>
    <property type="match status" value="1"/>
</dbReference>
<feature type="domain" description="Aminoacyl-transfer RNA synthetases class-II family profile" evidence="4">
    <location>
        <begin position="1"/>
        <end position="281"/>
    </location>
</feature>
<keyword evidence="1" id="KW-0436">Ligase</keyword>
<dbReference type="InterPro" id="IPR004525">
    <property type="entry name" value="EpmA"/>
</dbReference>
<proteinExistence type="predicted"/>
<keyword evidence="6" id="KW-1185">Reference proteome</keyword>
<evidence type="ECO:0000256" key="2">
    <source>
        <dbReference type="ARBA" id="ARBA00022741"/>
    </source>
</evidence>
<dbReference type="GO" id="GO:0004824">
    <property type="term" value="F:lysine-tRNA ligase activity"/>
    <property type="evidence" value="ECO:0007669"/>
    <property type="project" value="InterPro"/>
</dbReference>
<dbReference type="PANTHER" id="PTHR42918:SF6">
    <property type="entry name" value="ELONGATION FACTOR P--(R)-BETA-LYSINE LIGASE"/>
    <property type="match status" value="1"/>
</dbReference>
<accession>A0A1Y2K3C2</accession>
<dbReference type="Proteomes" id="UP000194003">
    <property type="component" value="Unassembled WGS sequence"/>
</dbReference>
<sequence length="285" mass="31690">MLEVETPALLQHIAPESHIEPVACAAPSSGWLRSSPEACHKRLLAAGYGPLYEIARVFRAGESGARHNPEFTLLEWYRPGWSLDQLMQESVTLTAQILQCPADSASRFTYQRAFLKSGCPDPLNASTEEMRAVCAARRLPLPDETDREWLLDYLQTEIMEPWLAQQGGLILITHFPPQRAAMAKIDPGPPATALRFELYVDGVELANGYQELTDAAEQRARLEAANQTRITQKLAPLPIDENFLAALEAGMPECAGVALGLDRLLMRKLHAERIDQTLAFPYDRT</sequence>
<keyword evidence="2" id="KW-0547">Nucleotide-binding</keyword>
<dbReference type="GO" id="GO:0005829">
    <property type="term" value="C:cytosol"/>
    <property type="evidence" value="ECO:0007669"/>
    <property type="project" value="TreeGrafter"/>
</dbReference>
<dbReference type="EMBL" id="LVJN01000020">
    <property type="protein sequence ID" value="OSM02493.1"/>
    <property type="molecule type" value="Genomic_DNA"/>
</dbReference>
<evidence type="ECO:0000313" key="5">
    <source>
        <dbReference type="EMBL" id="OSM02493.1"/>
    </source>
</evidence>